<dbReference type="RefSeq" id="WP_007019212.1">
    <property type="nucleotide sequence ID" value="NZ_CH724122.1"/>
</dbReference>
<dbReference type="EMBL" id="AAQH01000020">
    <property type="protein sequence ID" value="EAT11245.1"/>
    <property type="molecule type" value="Genomic_DNA"/>
</dbReference>
<feature type="domain" description="Endonuclease/exonuclease/phosphatase" evidence="1">
    <location>
        <begin position="34"/>
        <end position="259"/>
    </location>
</feature>
<dbReference type="PANTHER" id="PTHR14859">
    <property type="entry name" value="CALCOFLUOR WHITE HYPERSENSITIVE PROTEIN PRECURSOR"/>
    <property type="match status" value="1"/>
</dbReference>
<gene>
    <name evidence="2" type="ORF">RED65_08314</name>
</gene>
<dbReference type="GO" id="GO:0016020">
    <property type="term" value="C:membrane"/>
    <property type="evidence" value="ECO:0007669"/>
    <property type="project" value="GOC"/>
</dbReference>
<dbReference type="OrthoDB" id="5293344at2"/>
<dbReference type="Pfam" id="PF03372">
    <property type="entry name" value="Exo_endo_phos"/>
    <property type="match status" value="1"/>
</dbReference>
<dbReference type="HOGENOM" id="CLU_060500_4_2_6"/>
<sequence length="275" mass="31037">MLRIQPNFLNKHPRVHTVPAHEFAQSSENSLKLLSFNIQVGIETQAYHQYLTKSWQHLLPQMHRNLALRRIAQVMTHFDVVGIQEADGGSFRSGHVNQVEYLARQANFPHWYSQLNRNFGPMAKHSNGALCRRQPDEVKYHSLPGLLPGRGAMVLDFADELAVVVMHLALSRRTQQRQLAFVQTLIETYPQVVLMGDMNTHADYLLGQSPLSELGLQPITKELATFPSWKPKRALDHILVSEGVQVKRLAVLDVAVSDHLPIAMEIALPDALQNA</sequence>
<organism evidence="2 3">
    <name type="scientific">Bermanella marisrubri</name>
    <dbReference type="NCBI Taxonomy" id="207949"/>
    <lineage>
        <taxon>Bacteria</taxon>
        <taxon>Pseudomonadati</taxon>
        <taxon>Pseudomonadota</taxon>
        <taxon>Gammaproteobacteria</taxon>
        <taxon>Oceanospirillales</taxon>
        <taxon>Oceanospirillaceae</taxon>
        <taxon>Bermanella</taxon>
    </lineage>
</organism>
<dbReference type="SUPFAM" id="SSF56219">
    <property type="entry name" value="DNase I-like"/>
    <property type="match status" value="1"/>
</dbReference>
<evidence type="ECO:0000259" key="1">
    <source>
        <dbReference type="Pfam" id="PF03372"/>
    </source>
</evidence>
<dbReference type="InterPro" id="IPR051916">
    <property type="entry name" value="GPI-anchor_lipid_remodeler"/>
</dbReference>
<dbReference type="STRING" id="207949.RED65_08314"/>
<dbReference type="Proteomes" id="UP000004263">
    <property type="component" value="Unassembled WGS sequence"/>
</dbReference>
<dbReference type="GO" id="GO:0006506">
    <property type="term" value="P:GPI anchor biosynthetic process"/>
    <property type="evidence" value="ECO:0007669"/>
    <property type="project" value="TreeGrafter"/>
</dbReference>
<comment type="caution">
    <text evidence="2">The sequence shown here is derived from an EMBL/GenBank/DDBJ whole genome shotgun (WGS) entry which is preliminary data.</text>
</comment>
<protein>
    <recommendedName>
        <fullName evidence="1">Endonuclease/exonuclease/phosphatase domain-containing protein</fullName>
    </recommendedName>
</protein>
<accession>Q1MZ88</accession>
<evidence type="ECO:0000313" key="3">
    <source>
        <dbReference type="Proteomes" id="UP000004263"/>
    </source>
</evidence>
<dbReference type="InterPro" id="IPR036691">
    <property type="entry name" value="Endo/exonu/phosph_ase_sf"/>
</dbReference>
<dbReference type="GO" id="GO:0003824">
    <property type="term" value="F:catalytic activity"/>
    <property type="evidence" value="ECO:0007669"/>
    <property type="project" value="InterPro"/>
</dbReference>
<reference evidence="2 3" key="1">
    <citation type="submission" date="2006-03" db="EMBL/GenBank/DDBJ databases">
        <authorList>
            <person name="Pinhassi J."/>
            <person name="Pedros-Alio C."/>
            <person name="Ferriera S."/>
            <person name="Johnson J."/>
            <person name="Kravitz S."/>
            <person name="Halpern A."/>
            <person name="Remington K."/>
            <person name="Beeson K."/>
            <person name="Tran B."/>
            <person name="Rogers Y.-H."/>
            <person name="Friedman R."/>
            <person name="Venter J.C."/>
        </authorList>
    </citation>
    <scope>NUCLEOTIDE SEQUENCE [LARGE SCALE GENOMIC DNA]</scope>
    <source>
        <strain evidence="2 3">RED65</strain>
    </source>
</reference>
<dbReference type="AlphaFoldDB" id="Q1MZ88"/>
<keyword evidence="3" id="KW-1185">Reference proteome</keyword>
<proteinExistence type="predicted"/>
<dbReference type="Gene3D" id="3.60.10.10">
    <property type="entry name" value="Endonuclease/exonuclease/phosphatase"/>
    <property type="match status" value="1"/>
</dbReference>
<dbReference type="InterPro" id="IPR005135">
    <property type="entry name" value="Endo/exonuclease/phosphatase"/>
</dbReference>
<dbReference type="PANTHER" id="PTHR14859:SF15">
    <property type="entry name" value="ENDONUCLEASE_EXONUCLEASE_PHOSPHATASE DOMAIN-CONTAINING PROTEIN"/>
    <property type="match status" value="1"/>
</dbReference>
<name>Q1MZ88_9GAMM</name>
<evidence type="ECO:0000313" key="2">
    <source>
        <dbReference type="EMBL" id="EAT11245.1"/>
    </source>
</evidence>